<reference evidence="16" key="1">
    <citation type="submission" date="2017-04" db="EMBL/GenBank/DDBJ databases">
        <authorList>
            <person name="Varghese N."/>
            <person name="Submissions S."/>
        </authorList>
    </citation>
    <scope>NUCLEOTIDE SEQUENCE [LARGE SCALE GENOMIC DNA]</scope>
</reference>
<evidence type="ECO:0000313" key="15">
    <source>
        <dbReference type="EMBL" id="SMQ79927.1"/>
    </source>
</evidence>
<name>A0A1Y6G244_9GAMM</name>
<evidence type="ECO:0000256" key="12">
    <source>
        <dbReference type="PIRSR" id="PIRSR006431-1"/>
    </source>
</evidence>
<evidence type="ECO:0000256" key="1">
    <source>
        <dbReference type="ARBA" id="ARBA00001585"/>
    </source>
</evidence>
<evidence type="ECO:0000256" key="13">
    <source>
        <dbReference type="RuleBase" id="RU003421"/>
    </source>
</evidence>
<evidence type="ECO:0000313" key="16">
    <source>
        <dbReference type="Proteomes" id="UP000194450"/>
    </source>
</evidence>
<dbReference type="PANTHER" id="PTHR43722:SF1">
    <property type="entry name" value="PROLINE IMINOPEPTIDASE"/>
    <property type="match status" value="1"/>
</dbReference>
<protein>
    <recommendedName>
        <fullName evidence="5 11">Proline iminopeptidase</fullName>
        <shortName evidence="11">PIP</shortName>
        <ecNumber evidence="4 11">3.4.11.5</ecNumber>
    </recommendedName>
    <alternativeName>
        <fullName evidence="10 11">Prolyl aminopeptidase</fullName>
    </alternativeName>
</protein>
<evidence type="ECO:0000256" key="6">
    <source>
        <dbReference type="ARBA" id="ARBA00022438"/>
    </source>
</evidence>
<evidence type="ECO:0000256" key="8">
    <source>
        <dbReference type="ARBA" id="ARBA00022670"/>
    </source>
</evidence>
<feature type="active site" description="Nucleophile" evidence="12">
    <location>
        <position position="116"/>
    </location>
</feature>
<comment type="catalytic activity">
    <reaction evidence="1 11 13">
        <text>Release of N-terminal proline from a peptide.</text>
        <dbReference type="EC" id="3.4.11.5"/>
    </reaction>
</comment>
<dbReference type="PANTHER" id="PTHR43722">
    <property type="entry name" value="PROLINE IMINOPEPTIDASE"/>
    <property type="match status" value="1"/>
</dbReference>
<comment type="similarity">
    <text evidence="3 11 13">Belongs to the peptidase S33 family.</text>
</comment>
<dbReference type="PIRSF" id="PIRSF006431">
    <property type="entry name" value="Pept_S33"/>
    <property type="match status" value="1"/>
</dbReference>
<dbReference type="NCBIfam" id="TIGR01249">
    <property type="entry name" value="pro_imino_pep_1"/>
    <property type="match status" value="1"/>
</dbReference>
<dbReference type="InterPro" id="IPR002410">
    <property type="entry name" value="Peptidase_S33"/>
</dbReference>
<proteinExistence type="inferred from homology"/>
<dbReference type="InterPro" id="IPR005944">
    <property type="entry name" value="Pro_iminopeptidase"/>
</dbReference>
<dbReference type="InterPro" id="IPR000073">
    <property type="entry name" value="AB_hydrolase_1"/>
</dbReference>
<evidence type="ECO:0000256" key="7">
    <source>
        <dbReference type="ARBA" id="ARBA00022490"/>
    </source>
</evidence>
<organism evidence="15 16">
    <name type="scientific">Pseudidiomarina planktonica</name>
    <dbReference type="NCBI Taxonomy" id="1323738"/>
    <lineage>
        <taxon>Bacteria</taxon>
        <taxon>Pseudomonadati</taxon>
        <taxon>Pseudomonadota</taxon>
        <taxon>Gammaproteobacteria</taxon>
        <taxon>Alteromonadales</taxon>
        <taxon>Idiomarinaceae</taxon>
        <taxon>Pseudidiomarina</taxon>
    </lineage>
</organism>
<feature type="active site" evidence="12">
    <location>
        <position position="276"/>
    </location>
</feature>
<dbReference type="PRINTS" id="PR00793">
    <property type="entry name" value="PROAMNOPTASE"/>
</dbReference>
<dbReference type="InterPro" id="IPR029058">
    <property type="entry name" value="AB_hydrolase_fold"/>
</dbReference>
<dbReference type="GO" id="GO:0006508">
    <property type="term" value="P:proteolysis"/>
    <property type="evidence" value="ECO:0007669"/>
    <property type="project" value="UniProtKB-KW"/>
</dbReference>
<comment type="subcellular location">
    <subcellularLocation>
        <location evidence="2 11">Cytoplasm</location>
    </subcellularLocation>
</comment>
<keyword evidence="9 11" id="KW-0378">Hydrolase</keyword>
<feature type="active site" description="Proton donor" evidence="12">
    <location>
        <position position="304"/>
    </location>
</feature>
<dbReference type="OrthoDB" id="9796770at2"/>
<evidence type="ECO:0000259" key="14">
    <source>
        <dbReference type="Pfam" id="PF00561"/>
    </source>
</evidence>
<evidence type="ECO:0000256" key="4">
    <source>
        <dbReference type="ARBA" id="ARBA00012568"/>
    </source>
</evidence>
<dbReference type="Gene3D" id="3.40.50.1820">
    <property type="entry name" value="alpha/beta hydrolase"/>
    <property type="match status" value="1"/>
</dbReference>
<keyword evidence="7 11" id="KW-0963">Cytoplasm</keyword>
<evidence type="ECO:0000256" key="11">
    <source>
        <dbReference type="PIRNR" id="PIRNR006431"/>
    </source>
</evidence>
<dbReference type="AlphaFoldDB" id="A0A1Y6G244"/>
<dbReference type="SUPFAM" id="SSF53474">
    <property type="entry name" value="alpha/beta-Hydrolases"/>
    <property type="match status" value="1"/>
</dbReference>
<accession>A0A1Y6G244</accession>
<sequence length="326" mass="35600">MSAKSPAPIIYPLTEPRQRWQLEVGAGHVLQIYEYGRADAPPVVVLHGGPGGGANAVQAAMFDPRAWRIICFDQRGCGQSTATDTLAENNTHTLVADIEAIREQLGIEQWHVSGGSWGSTLALVYAITHPQRVLGMILRGVFLARQHDSDWLYGNAGVARLFPEFYREFTASLGVDASHRSSKEVIASAWQALQQPTSPQGLKAAAAWALWEARISTLTAKSGLLDHVQRDPNGMNAARIGTHFFHHGFFLPEGFILEHLNAISHIPAIIVHGRYDVVCSLNNAYDLATRWPCAQLKIVQDAGHSTTESGIARGLVAAGHVFQQHR</sequence>
<feature type="domain" description="AB hydrolase-1" evidence="14">
    <location>
        <begin position="41"/>
        <end position="305"/>
    </location>
</feature>
<gene>
    <name evidence="15" type="ORF">SAMN06297229_1849</name>
</gene>
<dbReference type="GO" id="GO:0004177">
    <property type="term" value="F:aminopeptidase activity"/>
    <property type="evidence" value="ECO:0007669"/>
    <property type="project" value="UniProtKB-UniRule"/>
</dbReference>
<keyword evidence="16" id="KW-1185">Reference proteome</keyword>
<evidence type="ECO:0000256" key="2">
    <source>
        <dbReference type="ARBA" id="ARBA00004496"/>
    </source>
</evidence>
<dbReference type="PRINTS" id="PR00111">
    <property type="entry name" value="ABHYDROLASE"/>
</dbReference>
<dbReference type="Pfam" id="PF00561">
    <property type="entry name" value="Abhydrolase_1"/>
    <property type="match status" value="1"/>
</dbReference>
<dbReference type="RefSeq" id="WP_086434987.1">
    <property type="nucleotide sequence ID" value="NZ_FXWH01000002.1"/>
</dbReference>
<evidence type="ECO:0000256" key="9">
    <source>
        <dbReference type="ARBA" id="ARBA00022801"/>
    </source>
</evidence>
<evidence type="ECO:0000256" key="10">
    <source>
        <dbReference type="ARBA" id="ARBA00029605"/>
    </source>
</evidence>
<dbReference type="EC" id="3.4.11.5" evidence="4 11"/>
<evidence type="ECO:0000256" key="5">
    <source>
        <dbReference type="ARBA" id="ARBA00021843"/>
    </source>
</evidence>
<dbReference type="EMBL" id="FXWH01000002">
    <property type="protein sequence ID" value="SMQ79927.1"/>
    <property type="molecule type" value="Genomic_DNA"/>
</dbReference>
<keyword evidence="8 11" id="KW-0645">Protease</keyword>
<evidence type="ECO:0000256" key="3">
    <source>
        <dbReference type="ARBA" id="ARBA00010088"/>
    </source>
</evidence>
<keyword evidence="6 11" id="KW-0031">Aminopeptidase</keyword>
<dbReference type="Proteomes" id="UP000194450">
    <property type="component" value="Unassembled WGS sequence"/>
</dbReference>
<dbReference type="GO" id="GO:0005737">
    <property type="term" value="C:cytoplasm"/>
    <property type="evidence" value="ECO:0007669"/>
    <property type="project" value="UniProtKB-SubCell"/>
</dbReference>